<organism evidence="3">
    <name type="scientific">termite gut metagenome</name>
    <dbReference type="NCBI Taxonomy" id="433724"/>
    <lineage>
        <taxon>unclassified sequences</taxon>
        <taxon>metagenomes</taxon>
        <taxon>organismal metagenomes</taxon>
    </lineage>
</organism>
<feature type="region of interest" description="Disordered" evidence="1">
    <location>
        <begin position="104"/>
        <end position="132"/>
    </location>
</feature>
<name>A0A5J4QGC6_9ZZZZ</name>
<evidence type="ECO:0000256" key="2">
    <source>
        <dbReference type="SAM" id="Phobius"/>
    </source>
</evidence>
<proteinExistence type="predicted"/>
<sequence>MVFHLCYDCSCLYRKDNTFSDITTLLLTIAILILSFAIYNQRQTIGQYKRNDLKYRYIKMQGRASEENIHRLEAKFEYGDSVFAICKQVEEYERLVKEQAKKIERARRNANEAERLQREAESLKEKSEDEIN</sequence>
<dbReference type="AlphaFoldDB" id="A0A5J4QGC6"/>
<comment type="caution">
    <text evidence="3">The sequence shown here is derived from an EMBL/GenBank/DDBJ whole genome shotgun (WGS) entry which is preliminary data.</text>
</comment>
<keyword evidence="2" id="KW-0812">Transmembrane</keyword>
<keyword evidence="2" id="KW-1133">Transmembrane helix</keyword>
<dbReference type="EMBL" id="SNRY01003823">
    <property type="protein sequence ID" value="KAA6319623.1"/>
    <property type="molecule type" value="Genomic_DNA"/>
</dbReference>
<evidence type="ECO:0000313" key="3">
    <source>
        <dbReference type="EMBL" id="KAA6319623.1"/>
    </source>
</evidence>
<evidence type="ECO:0000256" key="1">
    <source>
        <dbReference type="SAM" id="MobiDB-lite"/>
    </source>
</evidence>
<protein>
    <submittedName>
        <fullName evidence="3">Uncharacterized protein</fullName>
    </submittedName>
</protein>
<reference evidence="3" key="1">
    <citation type="submission" date="2019-03" db="EMBL/GenBank/DDBJ databases">
        <title>Single cell metagenomics reveals metabolic interactions within the superorganism composed of flagellate Streblomastix strix and complex community of Bacteroidetes bacteria on its surface.</title>
        <authorList>
            <person name="Treitli S.C."/>
            <person name="Kolisko M."/>
            <person name="Husnik F."/>
            <person name="Keeling P."/>
            <person name="Hampl V."/>
        </authorList>
    </citation>
    <scope>NUCLEOTIDE SEQUENCE</scope>
    <source>
        <strain evidence="3">STM</strain>
    </source>
</reference>
<accession>A0A5J4QGC6</accession>
<gene>
    <name evidence="3" type="ORF">EZS27_030508</name>
</gene>
<feature type="transmembrane region" description="Helical" evidence="2">
    <location>
        <begin position="22"/>
        <end position="40"/>
    </location>
</feature>
<keyword evidence="2" id="KW-0472">Membrane</keyword>